<dbReference type="KEGG" id="sap:Sulac_0378"/>
<dbReference type="AlphaFoldDB" id="G8TY39"/>
<feature type="transmembrane region" description="Helical" evidence="1">
    <location>
        <begin position="72"/>
        <end position="89"/>
    </location>
</feature>
<dbReference type="HOGENOM" id="CLU_1634513_0_0_9"/>
<evidence type="ECO:0000256" key="1">
    <source>
        <dbReference type="SAM" id="Phobius"/>
    </source>
</evidence>
<dbReference type="Proteomes" id="UP000005439">
    <property type="component" value="Chromosome"/>
</dbReference>
<organism evidence="2 3">
    <name type="scientific">Sulfobacillus acidophilus (strain ATCC 700253 / DSM 10332 / NAL)</name>
    <dbReference type="NCBI Taxonomy" id="679936"/>
    <lineage>
        <taxon>Bacteria</taxon>
        <taxon>Bacillati</taxon>
        <taxon>Bacillota</taxon>
        <taxon>Clostridia</taxon>
        <taxon>Eubacteriales</taxon>
        <taxon>Clostridiales Family XVII. Incertae Sedis</taxon>
        <taxon>Sulfobacillus</taxon>
    </lineage>
</organism>
<name>G8TY39_SULAD</name>
<accession>G8TY39</accession>
<evidence type="ECO:0000313" key="3">
    <source>
        <dbReference type="Proteomes" id="UP000005439"/>
    </source>
</evidence>
<keyword evidence="1" id="KW-0472">Membrane</keyword>
<proteinExistence type="predicted"/>
<keyword evidence="1" id="KW-0812">Transmembrane</keyword>
<dbReference type="PATRIC" id="fig|679936.5.peg.381"/>
<dbReference type="STRING" id="679936.Sulac_0378"/>
<evidence type="ECO:0000313" key="2">
    <source>
        <dbReference type="EMBL" id="AEW03946.1"/>
    </source>
</evidence>
<dbReference type="EMBL" id="CP003179">
    <property type="protein sequence ID" value="AEW03946.1"/>
    <property type="molecule type" value="Genomic_DNA"/>
</dbReference>
<reference evidence="3" key="1">
    <citation type="submission" date="2011-12" db="EMBL/GenBank/DDBJ databases">
        <title>The complete genome of chromosome of Sulfobacillus acidophilus DSM 10332.</title>
        <authorList>
            <person name="Lucas S."/>
            <person name="Han J."/>
            <person name="Lapidus A."/>
            <person name="Bruce D."/>
            <person name="Goodwin L."/>
            <person name="Pitluck S."/>
            <person name="Peters L."/>
            <person name="Kyrpides N."/>
            <person name="Mavromatis K."/>
            <person name="Ivanova N."/>
            <person name="Mikhailova N."/>
            <person name="Chertkov O."/>
            <person name="Saunders E."/>
            <person name="Detter J.C."/>
            <person name="Tapia R."/>
            <person name="Han C."/>
            <person name="Land M."/>
            <person name="Hauser L."/>
            <person name="Markowitz V."/>
            <person name="Cheng J.-F."/>
            <person name="Hugenholtz P."/>
            <person name="Woyke T."/>
            <person name="Wu D."/>
            <person name="Pukall R."/>
            <person name="Gehrich-Schroeter G."/>
            <person name="Schneider S."/>
            <person name="Klenk H.-P."/>
            <person name="Eisen J.A."/>
        </authorList>
    </citation>
    <scope>NUCLEOTIDE SEQUENCE [LARGE SCALE GENOMIC DNA]</scope>
    <source>
        <strain evidence="3">ATCC 700253 / DSM 10332 / NAL</strain>
    </source>
</reference>
<gene>
    <name evidence="2" type="ordered locus">Sulac_0378</name>
</gene>
<keyword evidence="3" id="KW-1185">Reference proteome</keyword>
<protein>
    <recommendedName>
        <fullName evidence="4">Transmembrane protein</fullName>
    </recommendedName>
</protein>
<keyword evidence="1" id="KW-1133">Transmembrane helix</keyword>
<reference evidence="2 3" key="2">
    <citation type="journal article" date="2012" name="Stand. Genomic Sci.">
        <title>Complete genome sequence of the moderately thermophilic mineral-sulfide-oxidizing firmicute Sulfobacillus acidophilus type strain (NAL(T)).</title>
        <authorList>
            <person name="Anderson I."/>
            <person name="Chertkov O."/>
            <person name="Chen A."/>
            <person name="Saunders E."/>
            <person name="Lapidus A."/>
            <person name="Nolan M."/>
            <person name="Lucas S."/>
            <person name="Hammon N."/>
            <person name="Deshpande S."/>
            <person name="Cheng J.F."/>
            <person name="Han C."/>
            <person name="Tapia R."/>
            <person name="Goodwin L.A."/>
            <person name="Pitluck S."/>
            <person name="Liolios K."/>
            <person name="Pagani I."/>
            <person name="Ivanova N."/>
            <person name="Mikhailova N."/>
            <person name="Pati A."/>
            <person name="Palaniappan K."/>
            <person name="Land M."/>
            <person name="Pan C."/>
            <person name="Rohde M."/>
            <person name="Pukall R."/>
            <person name="Goker M."/>
            <person name="Detter J.C."/>
            <person name="Woyke T."/>
            <person name="Bristow J."/>
            <person name="Eisen J.A."/>
            <person name="Markowitz V."/>
            <person name="Hugenholtz P."/>
            <person name="Kyrpides N.C."/>
            <person name="Klenk H.P."/>
            <person name="Mavromatis K."/>
        </authorList>
    </citation>
    <scope>NUCLEOTIDE SEQUENCE [LARGE SCALE GENOMIC DNA]</scope>
    <source>
        <strain evidence="3">ATCC 700253 / DSM 10332 / NAL</strain>
    </source>
</reference>
<feature type="transmembrane region" description="Helical" evidence="1">
    <location>
        <begin position="95"/>
        <end position="114"/>
    </location>
</feature>
<evidence type="ECO:0008006" key="4">
    <source>
        <dbReference type="Google" id="ProtNLM"/>
    </source>
</evidence>
<sequence length="162" mass="17725">MPTLDDVLHDPKIYTVLRREELVSESAAGLPLPVGIPGTARRVRTLVSIWVVGWRWFLARGPWSGRPTALRWAWWVVVPVSLGIVFGSGGGIRGVGVMAASAAFWLPIIGGIVLRARLRGYARRQVAVSERQAQEALIAEELSRLGQSPSSPSRIDPNRLRG</sequence>